<dbReference type="PANTHER" id="PTHR30532:SF24">
    <property type="entry name" value="FERRIC ENTEROBACTIN-BINDING PERIPLASMIC PROTEIN FEPB"/>
    <property type="match status" value="1"/>
</dbReference>
<keyword evidence="7" id="KW-1185">Reference proteome</keyword>
<accession>A0ABU2NH56</accession>
<dbReference type="InterPro" id="IPR002491">
    <property type="entry name" value="ABC_transptr_periplasmic_BD"/>
</dbReference>
<dbReference type="InterPro" id="IPR051313">
    <property type="entry name" value="Bact_iron-sidero_bind"/>
</dbReference>
<comment type="similarity">
    <text evidence="2">Belongs to the bacterial solute-binding protein 8 family.</text>
</comment>
<comment type="subcellular location">
    <subcellularLocation>
        <location evidence="1">Cell envelope</location>
    </subcellularLocation>
</comment>
<evidence type="ECO:0000313" key="6">
    <source>
        <dbReference type="EMBL" id="MDT0352589.1"/>
    </source>
</evidence>
<name>A0ABU2NH56_9PSEU</name>
<keyword evidence="4" id="KW-0732">Signal</keyword>
<comment type="caution">
    <text evidence="6">The sequence shown here is derived from an EMBL/GenBank/DDBJ whole genome shotgun (WGS) entry which is preliminary data.</text>
</comment>
<sequence>MIPTLVVALLAATSCSGGGSSSGPKAPAAVFPATVTHEYGQTVVEEAPERVVSLGYTDQDAILALGTVPVAIREFTGNRPSATWPWAADKLKGEQPQVLPAGDVTPDAVAALEPDLIVAITADLTREQYDAFSKIAPTVAAPAGTTDGRVSWADATKLTGAALGLPAAADRIVSDVEEKFVEVEENHPELAGATVAMAVPNPADPASVKAWSSNDLRGQFLKELGVQVPAQVDRLAGNGSFATMPSDQLPTLDDADALMVAGTPAEQAAFAALPGYGQLKLVQESKVVTLDDEQSAALAFGSVLSLPAVADEVAGRLARAVGR</sequence>
<organism evidence="6 7">
    <name type="scientific">Pseudonocardia charpentierae</name>
    <dbReference type="NCBI Taxonomy" id="3075545"/>
    <lineage>
        <taxon>Bacteria</taxon>
        <taxon>Bacillati</taxon>
        <taxon>Actinomycetota</taxon>
        <taxon>Actinomycetes</taxon>
        <taxon>Pseudonocardiales</taxon>
        <taxon>Pseudonocardiaceae</taxon>
        <taxon>Pseudonocardia</taxon>
    </lineage>
</organism>
<dbReference type="RefSeq" id="WP_311559093.1">
    <property type="nucleotide sequence ID" value="NZ_JAVREJ010000019.1"/>
</dbReference>
<feature type="domain" description="Fe/B12 periplasmic-binding" evidence="5">
    <location>
        <begin position="50"/>
        <end position="321"/>
    </location>
</feature>
<dbReference type="PROSITE" id="PS50983">
    <property type="entry name" value="FE_B12_PBP"/>
    <property type="match status" value="1"/>
</dbReference>
<proteinExistence type="inferred from homology"/>
<reference evidence="7" key="1">
    <citation type="submission" date="2023-07" db="EMBL/GenBank/DDBJ databases">
        <title>30 novel species of actinomycetes from the DSMZ collection.</title>
        <authorList>
            <person name="Nouioui I."/>
        </authorList>
    </citation>
    <scope>NUCLEOTIDE SEQUENCE [LARGE SCALE GENOMIC DNA]</scope>
    <source>
        <strain evidence="7">DSM 45834</strain>
    </source>
</reference>
<dbReference type="Pfam" id="PF01497">
    <property type="entry name" value="Peripla_BP_2"/>
    <property type="match status" value="1"/>
</dbReference>
<dbReference type="SUPFAM" id="SSF53807">
    <property type="entry name" value="Helical backbone' metal receptor"/>
    <property type="match status" value="1"/>
</dbReference>
<dbReference type="EMBL" id="JAVREJ010000019">
    <property type="protein sequence ID" value="MDT0352589.1"/>
    <property type="molecule type" value="Genomic_DNA"/>
</dbReference>
<dbReference type="PANTHER" id="PTHR30532">
    <property type="entry name" value="IRON III DICITRATE-BINDING PERIPLASMIC PROTEIN"/>
    <property type="match status" value="1"/>
</dbReference>
<gene>
    <name evidence="6" type="ORF">RM445_23985</name>
</gene>
<dbReference type="Proteomes" id="UP001183202">
    <property type="component" value="Unassembled WGS sequence"/>
</dbReference>
<evidence type="ECO:0000259" key="5">
    <source>
        <dbReference type="PROSITE" id="PS50983"/>
    </source>
</evidence>
<evidence type="ECO:0000256" key="1">
    <source>
        <dbReference type="ARBA" id="ARBA00004196"/>
    </source>
</evidence>
<protein>
    <submittedName>
        <fullName evidence="6">ABC transporter substrate-binding protein</fullName>
    </submittedName>
</protein>
<evidence type="ECO:0000256" key="2">
    <source>
        <dbReference type="ARBA" id="ARBA00008814"/>
    </source>
</evidence>
<evidence type="ECO:0000313" key="7">
    <source>
        <dbReference type="Proteomes" id="UP001183202"/>
    </source>
</evidence>
<dbReference type="Gene3D" id="3.40.50.1980">
    <property type="entry name" value="Nitrogenase molybdenum iron protein domain"/>
    <property type="match status" value="2"/>
</dbReference>
<evidence type="ECO:0000256" key="4">
    <source>
        <dbReference type="ARBA" id="ARBA00022729"/>
    </source>
</evidence>
<evidence type="ECO:0000256" key="3">
    <source>
        <dbReference type="ARBA" id="ARBA00022448"/>
    </source>
</evidence>
<keyword evidence="3" id="KW-0813">Transport</keyword>